<feature type="compositionally biased region" description="Low complexity" evidence="1">
    <location>
        <begin position="82"/>
        <end position="98"/>
    </location>
</feature>
<gene>
    <name evidence="2" type="ORF">TsocGM_20665</name>
</gene>
<feature type="compositionally biased region" description="Low complexity" evidence="1">
    <location>
        <begin position="7"/>
        <end position="21"/>
    </location>
</feature>
<feature type="region of interest" description="Disordered" evidence="1">
    <location>
        <begin position="76"/>
        <end position="105"/>
    </location>
</feature>
<organism evidence="2 3">
    <name type="scientific">Tautonia sociabilis</name>
    <dbReference type="NCBI Taxonomy" id="2080755"/>
    <lineage>
        <taxon>Bacteria</taxon>
        <taxon>Pseudomonadati</taxon>
        <taxon>Planctomycetota</taxon>
        <taxon>Planctomycetia</taxon>
        <taxon>Isosphaerales</taxon>
        <taxon>Isosphaeraceae</taxon>
        <taxon>Tautonia</taxon>
    </lineage>
</organism>
<dbReference type="AlphaFoldDB" id="A0A432MEZ5"/>
<evidence type="ECO:0000256" key="1">
    <source>
        <dbReference type="SAM" id="MobiDB-lite"/>
    </source>
</evidence>
<reference evidence="2 3" key="1">
    <citation type="submission" date="2018-12" db="EMBL/GenBank/DDBJ databases">
        <authorList>
            <person name="Toschakov S.V."/>
        </authorList>
    </citation>
    <scope>NUCLEOTIDE SEQUENCE [LARGE SCALE GENOMIC DNA]</scope>
    <source>
        <strain evidence="2 3">GM2012</strain>
    </source>
</reference>
<evidence type="ECO:0000313" key="3">
    <source>
        <dbReference type="Proteomes" id="UP000280296"/>
    </source>
</evidence>
<keyword evidence="3" id="KW-1185">Reference proteome</keyword>
<protein>
    <submittedName>
        <fullName evidence="2">Uncharacterized protein</fullName>
    </submittedName>
</protein>
<proteinExistence type="predicted"/>
<reference evidence="2 3" key="2">
    <citation type="submission" date="2019-01" db="EMBL/GenBank/DDBJ databases">
        <title>Tautonia sociabilis, a novel thermotolerant planctomycete of Isosphaeraceae family, isolated from a 4000 m deep subterranean habitat.</title>
        <authorList>
            <person name="Kovaleva O.L."/>
            <person name="Elcheninov A.G."/>
            <person name="Van Heerden E."/>
            <person name="Toshchakov S.V."/>
            <person name="Novikov A."/>
            <person name="Bonch-Osmolovskaya E.A."/>
            <person name="Kublanov I.V."/>
        </authorList>
    </citation>
    <scope>NUCLEOTIDE SEQUENCE [LARGE SCALE GENOMIC DNA]</scope>
    <source>
        <strain evidence="2 3">GM2012</strain>
    </source>
</reference>
<dbReference type="EMBL" id="RYZH01000050">
    <property type="protein sequence ID" value="RUL84342.1"/>
    <property type="molecule type" value="Genomic_DNA"/>
</dbReference>
<feature type="region of interest" description="Disordered" evidence="1">
    <location>
        <begin position="1"/>
        <end position="41"/>
    </location>
</feature>
<name>A0A432MEZ5_9BACT</name>
<comment type="caution">
    <text evidence="2">The sequence shown here is derived from an EMBL/GenBank/DDBJ whole genome shotgun (WGS) entry which is preliminary data.</text>
</comment>
<sequence length="248" mass="26550">MRRPSLARPSAPTAGGSPSPRRTARSSCSTSPEPRYDNPSLPCRTVSLLQSSMALLSGTRACPELGLDQKSVRWTDRDSSMARGLAPRGGPDGPLGRPKVTERYGEDSPMSIDVIEMEARGIGADSGAHVGVERRETPRFTPLVDRLWLGWWDGEQFQTIGSQLIDISLGGAAIACTDGPETGDDAWFCVVGPRLSGGTRAQVVGREPMPGSPGVYRLRLRFLPRCPQDVFEIALGLLPGDSAEPALP</sequence>
<accession>A0A432MEZ5</accession>
<evidence type="ECO:0000313" key="2">
    <source>
        <dbReference type="EMBL" id="RUL84342.1"/>
    </source>
</evidence>
<dbReference type="Proteomes" id="UP000280296">
    <property type="component" value="Unassembled WGS sequence"/>
</dbReference>